<evidence type="ECO:0000313" key="4">
    <source>
        <dbReference type="EMBL" id="KAL3786963.1"/>
    </source>
</evidence>
<sequence>MAIPDCPICLCPLSSPWGSTSCGHPYHNECWDMVLASEARGQGRKSTAKCAICKTKVKSFNVVYIDLDADDDDDDDDEAETKDSGSKHERTGAGNNEDIEELKSEWQQVYQELTSLLLCDDDSKTKVAGHEEQSIADDFQGTQDVHDICATIDLTQSPGRVAEKMKSDEENSLCTTEAVCREKDGQQQPHHQKRRIQKLFARLHHIHTTLIDLTPSSKSTLKSKFLALQKTITKLQSQIDVLTGENNTIQSKLNKAEQSLFDRNVQAEKERRKLQEAKYEYAQLLEVHSSYQNKCMRDIDTLKASNAQLRKECDQLKTVSGLADVQEMEEITEKYKKMSQQLHDALNENRVLKRRMEERERRRGEMDRIRDETGMGSRKVGKENVRCDDRDTADFGSGEFRRGSGGSTEHYKASTNQESSKSSGSSRNSNRAMDILNTAPSRKSVQKKSNLSQQKKGLSRSSSTSNRNQVRDISRWYDEEESVSEPLDVQLFLKQKSKMISRSFTSNSTHSNQVNQISHPVSYRRNDSVSSVASAATASTKRMLQDSATLSRKSSKHGHPISSYFKPR</sequence>
<keyword evidence="5" id="KW-1185">Reference proteome</keyword>
<organism evidence="4 5">
    <name type="scientific">Cyclotella atomus</name>
    <dbReference type="NCBI Taxonomy" id="382360"/>
    <lineage>
        <taxon>Eukaryota</taxon>
        <taxon>Sar</taxon>
        <taxon>Stramenopiles</taxon>
        <taxon>Ochrophyta</taxon>
        <taxon>Bacillariophyta</taxon>
        <taxon>Coscinodiscophyceae</taxon>
        <taxon>Thalassiosirophycidae</taxon>
        <taxon>Stephanodiscales</taxon>
        <taxon>Stephanodiscaceae</taxon>
        <taxon>Cyclotella</taxon>
    </lineage>
</organism>
<dbReference type="InterPro" id="IPR013083">
    <property type="entry name" value="Znf_RING/FYVE/PHD"/>
</dbReference>
<evidence type="ECO:0000259" key="3">
    <source>
        <dbReference type="PROSITE" id="PS50089"/>
    </source>
</evidence>
<evidence type="ECO:0000256" key="2">
    <source>
        <dbReference type="SAM" id="MobiDB-lite"/>
    </source>
</evidence>
<evidence type="ECO:0000256" key="1">
    <source>
        <dbReference type="PROSITE-ProRule" id="PRU00175"/>
    </source>
</evidence>
<dbReference type="Gene3D" id="3.30.40.10">
    <property type="entry name" value="Zinc/RING finger domain, C3HC4 (zinc finger)"/>
    <property type="match status" value="1"/>
</dbReference>
<dbReference type="PROSITE" id="PS50089">
    <property type="entry name" value="ZF_RING_2"/>
    <property type="match status" value="1"/>
</dbReference>
<feature type="compositionally biased region" description="Polar residues" evidence="2">
    <location>
        <begin position="438"/>
        <end position="468"/>
    </location>
</feature>
<dbReference type="SUPFAM" id="SSF57850">
    <property type="entry name" value="RING/U-box"/>
    <property type="match status" value="1"/>
</dbReference>
<feature type="compositionally biased region" description="Basic and acidic residues" evidence="2">
    <location>
        <begin position="357"/>
        <end position="373"/>
    </location>
</feature>
<feature type="compositionally biased region" description="Low complexity" evidence="2">
    <location>
        <begin position="528"/>
        <end position="540"/>
    </location>
</feature>
<accession>A0ABD3PGX3</accession>
<evidence type="ECO:0000313" key="5">
    <source>
        <dbReference type="Proteomes" id="UP001530400"/>
    </source>
</evidence>
<feature type="region of interest" description="Disordered" evidence="2">
    <location>
        <begin position="68"/>
        <end position="98"/>
    </location>
</feature>
<dbReference type="GO" id="GO:0008270">
    <property type="term" value="F:zinc ion binding"/>
    <property type="evidence" value="ECO:0007669"/>
    <property type="project" value="UniProtKB-KW"/>
</dbReference>
<dbReference type="EMBL" id="JALLPJ020000629">
    <property type="protein sequence ID" value="KAL3786963.1"/>
    <property type="molecule type" value="Genomic_DNA"/>
</dbReference>
<feature type="region of interest" description="Disordered" evidence="2">
    <location>
        <begin position="357"/>
        <end position="469"/>
    </location>
</feature>
<feature type="compositionally biased region" description="Basic and acidic residues" evidence="2">
    <location>
        <begin position="81"/>
        <end position="91"/>
    </location>
</feature>
<feature type="region of interest" description="Disordered" evidence="2">
    <location>
        <begin position="521"/>
        <end position="568"/>
    </location>
</feature>
<feature type="compositionally biased region" description="Basic and acidic residues" evidence="2">
    <location>
        <begin position="380"/>
        <end position="393"/>
    </location>
</feature>
<name>A0ABD3PGX3_9STRA</name>
<proteinExistence type="predicted"/>
<dbReference type="InterPro" id="IPR001841">
    <property type="entry name" value="Znf_RING"/>
</dbReference>
<protein>
    <recommendedName>
        <fullName evidence="3">RING-type domain-containing protein</fullName>
    </recommendedName>
</protein>
<dbReference type="AlphaFoldDB" id="A0ABD3PGX3"/>
<keyword evidence="1" id="KW-0862">Zinc</keyword>
<keyword evidence="1" id="KW-0863">Zinc-finger</keyword>
<comment type="caution">
    <text evidence="4">The sequence shown here is derived from an EMBL/GenBank/DDBJ whole genome shotgun (WGS) entry which is preliminary data.</text>
</comment>
<feature type="compositionally biased region" description="Low complexity" evidence="2">
    <location>
        <begin position="414"/>
        <end position="430"/>
    </location>
</feature>
<dbReference type="Gene3D" id="1.10.287.1490">
    <property type="match status" value="1"/>
</dbReference>
<keyword evidence="1" id="KW-0479">Metal-binding</keyword>
<feature type="compositionally biased region" description="Acidic residues" evidence="2">
    <location>
        <begin position="68"/>
        <end position="80"/>
    </location>
</feature>
<reference evidence="4 5" key="1">
    <citation type="submission" date="2024-10" db="EMBL/GenBank/DDBJ databases">
        <title>Updated reference genomes for cyclostephanoid diatoms.</title>
        <authorList>
            <person name="Roberts W.R."/>
            <person name="Alverson A.J."/>
        </authorList>
    </citation>
    <scope>NUCLEOTIDE SEQUENCE [LARGE SCALE GENOMIC DNA]</scope>
    <source>
        <strain evidence="4 5">AJA010-31</strain>
    </source>
</reference>
<gene>
    <name evidence="4" type="ORF">ACHAWO_005102</name>
</gene>
<dbReference type="Proteomes" id="UP001530400">
    <property type="component" value="Unassembled WGS sequence"/>
</dbReference>
<feature type="domain" description="RING-type" evidence="3">
    <location>
        <begin position="6"/>
        <end position="54"/>
    </location>
</feature>